<proteinExistence type="predicted"/>
<keyword evidence="2" id="KW-1185">Reference proteome</keyword>
<protein>
    <submittedName>
        <fullName evidence="1">Uncharacterized protein</fullName>
    </submittedName>
</protein>
<gene>
    <name evidence="1" type="ordered locus">ROD_14431</name>
</gene>
<accession>D2THL2</accession>
<dbReference type="Proteomes" id="UP000001889">
    <property type="component" value="Chromosome"/>
</dbReference>
<dbReference type="HOGENOM" id="CLU_3097125_0_0_6"/>
<dbReference type="KEGG" id="cro:ROD_14431"/>
<dbReference type="EMBL" id="FN543502">
    <property type="protein sequence ID" value="CBG88206.1"/>
    <property type="molecule type" value="Genomic_DNA"/>
</dbReference>
<name>D2THL2_CITRI</name>
<reference evidence="1 2" key="1">
    <citation type="journal article" date="2010" name="J. Bacteriol.">
        <title>The Citrobacter rodentium genome sequence reveals convergent evolution with human pathogenic Escherichia coli.</title>
        <authorList>
            <person name="Petty N.K."/>
            <person name="Bulgin R."/>
            <person name="Crepin V.F."/>
            <person name="Cerdeno-Tarraga A.M."/>
            <person name="Schroeder G.N."/>
            <person name="Quail M.A."/>
            <person name="Lennard N."/>
            <person name="Corton C."/>
            <person name="Barron A."/>
            <person name="Clark L."/>
            <person name="Toribio A.L."/>
            <person name="Parkhill J."/>
            <person name="Dougan G."/>
            <person name="Frankel G."/>
            <person name="Thomson N.R."/>
        </authorList>
    </citation>
    <scope>NUCLEOTIDE SEQUENCE [LARGE SCALE GENOMIC DNA]</scope>
    <source>
        <strain evidence="1 2">ICC168</strain>
    </source>
</reference>
<evidence type="ECO:0000313" key="2">
    <source>
        <dbReference type="Proteomes" id="UP000001889"/>
    </source>
</evidence>
<dbReference type="AlphaFoldDB" id="D2THL2"/>
<evidence type="ECO:0000313" key="1">
    <source>
        <dbReference type="EMBL" id="CBG88206.1"/>
    </source>
</evidence>
<dbReference type="STRING" id="637910.ROD_14431"/>
<sequence length="51" mass="5916">MPTLSGRLLQKRLKNYLKKMNVTFPAFALIASFDEARYPSRLRSRAETSLK</sequence>
<organism evidence="1 2">
    <name type="scientific">Citrobacter rodentium (strain ICC168)</name>
    <name type="common">Citrobacter freundii biotype 4280</name>
    <dbReference type="NCBI Taxonomy" id="637910"/>
    <lineage>
        <taxon>Bacteria</taxon>
        <taxon>Pseudomonadati</taxon>
        <taxon>Pseudomonadota</taxon>
        <taxon>Gammaproteobacteria</taxon>
        <taxon>Enterobacterales</taxon>
        <taxon>Enterobacteriaceae</taxon>
        <taxon>Citrobacter</taxon>
    </lineage>
</organism>